<dbReference type="PANTHER" id="PTHR44083">
    <property type="entry name" value="TOPLESS-RELATED PROTEIN 1-RELATED"/>
    <property type="match status" value="1"/>
</dbReference>
<dbReference type="InParanoid" id="A0A7N2R5R4"/>
<dbReference type="EMBL" id="LRBV02000005">
    <property type="status" value="NOT_ANNOTATED_CDS"/>
    <property type="molecule type" value="Genomic_DNA"/>
</dbReference>
<protein>
    <submittedName>
        <fullName evidence="1">Uncharacterized protein</fullName>
    </submittedName>
</protein>
<reference evidence="1" key="2">
    <citation type="submission" date="2021-01" db="UniProtKB">
        <authorList>
            <consortium name="EnsemblPlants"/>
        </authorList>
    </citation>
    <scope>IDENTIFICATION</scope>
</reference>
<dbReference type="OMA" id="SSPCIQF"/>
<sequence>MNFPAFHSSVAYLKHIVQIYSYHGGNDLRNHLSSYFQQISMGKLRLGYMIIWVQELTRMLQANLVRQWLTVLTGQGYSHVGLVKKGNHTLLNRMKNRFLATADEFQIKFWYMDDVNIFTTTALEGGLPSSPCIQFNKEGILLAISTRENGIKMVANADGLQLLRSIENHAVDTSR</sequence>
<dbReference type="Proteomes" id="UP000594261">
    <property type="component" value="Chromosome 5"/>
</dbReference>
<proteinExistence type="predicted"/>
<dbReference type="PANTHER" id="PTHR44083:SF48">
    <property type="entry name" value="TOPLESS-RELATED PROTEIN 4"/>
    <property type="match status" value="1"/>
</dbReference>
<dbReference type="InterPro" id="IPR027728">
    <property type="entry name" value="Topless_fam"/>
</dbReference>
<evidence type="ECO:0000313" key="2">
    <source>
        <dbReference type="Proteomes" id="UP000594261"/>
    </source>
</evidence>
<name>A0A7N2R5R4_QUELO</name>
<dbReference type="AlphaFoldDB" id="A0A7N2R5R4"/>
<evidence type="ECO:0000313" key="1">
    <source>
        <dbReference type="EnsemblPlants" id="QL05p082997:mrna"/>
    </source>
</evidence>
<keyword evidence="2" id="KW-1185">Reference proteome</keyword>
<dbReference type="GO" id="GO:0006355">
    <property type="term" value="P:regulation of DNA-templated transcription"/>
    <property type="evidence" value="ECO:0007669"/>
    <property type="project" value="InterPro"/>
</dbReference>
<dbReference type="EnsemblPlants" id="QL05p082997:mrna">
    <property type="protein sequence ID" value="QL05p082997:mrna"/>
    <property type="gene ID" value="QL05p082997"/>
</dbReference>
<reference evidence="1 2" key="1">
    <citation type="journal article" date="2016" name="G3 (Bethesda)">
        <title>First Draft Assembly and Annotation of the Genome of a California Endemic Oak Quercus lobata Nee (Fagaceae).</title>
        <authorList>
            <person name="Sork V.L."/>
            <person name="Fitz-Gibbon S.T."/>
            <person name="Puiu D."/>
            <person name="Crepeau M."/>
            <person name="Gugger P.F."/>
            <person name="Sherman R."/>
            <person name="Stevens K."/>
            <person name="Langley C.H."/>
            <person name="Pellegrini M."/>
            <person name="Salzberg S.L."/>
        </authorList>
    </citation>
    <scope>NUCLEOTIDE SEQUENCE [LARGE SCALE GENOMIC DNA]</scope>
    <source>
        <strain evidence="1 2">cv. SW786</strain>
    </source>
</reference>
<accession>A0A7N2R5R4</accession>
<dbReference type="Gramene" id="QL05p082997:mrna">
    <property type="protein sequence ID" value="QL05p082997:mrna"/>
    <property type="gene ID" value="QL05p082997"/>
</dbReference>
<organism evidence="1 2">
    <name type="scientific">Quercus lobata</name>
    <name type="common">Valley oak</name>
    <dbReference type="NCBI Taxonomy" id="97700"/>
    <lineage>
        <taxon>Eukaryota</taxon>
        <taxon>Viridiplantae</taxon>
        <taxon>Streptophyta</taxon>
        <taxon>Embryophyta</taxon>
        <taxon>Tracheophyta</taxon>
        <taxon>Spermatophyta</taxon>
        <taxon>Magnoliopsida</taxon>
        <taxon>eudicotyledons</taxon>
        <taxon>Gunneridae</taxon>
        <taxon>Pentapetalae</taxon>
        <taxon>rosids</taxon>
        <taxon>fabids</taxon>
        <taxon>Fagales</taxon>
        <taxon>Fagaceae</taxon>
        <taxon>Quercus</taxon>
    </lineage>
</organism>